<feature type="signal peptide" evidence="2">
    <location>
        <begin position="1"/>
        <end position="21"/>
    </location>
</feature>
<dbReference type="InParanoid" id="A0A482WLG7"/>
<accession>A0A482WLG7</accession>
<protein>
    <submittedName>
        <fullName evidence="3">Uncharacterized protein</fullName>
    </submittedName>
</protein>
<dbReference type="OrthoDB" id="10658101at2759"/>
<dbReference type="Proteomes" id="UP000291343">
    <property type="component" value="Unassembled WGS sequence"/>
</dbReference>
<evidence type="ECO:0000256" key="1">
    <source>
        <dbReference type="SAM" id="MobiDB-lite"/>
    </source>
</evidence>
<name>A0A482WLG7_LAOST</name>
<keyword evidence="2" id="KW-0732">Signal</keyword>
<sequence length="230" mass="25024">MAQISIIFVCVFVAVISFSEAAHFGFGTQMMPGFPQMGMQGYGNTMMGMTQPPMMLPKPPKMPKMSDMIKLQEKIRLHQLKEQARHHKFMMEQRKLMEQHKLMAAMMASIKPNPVVVVTPPQSHHHSKSSKSSKSKSKSKSKWSKSSKSSSSKESKLLGALKPGQLPTLAAGFPGNNFQSVSSASFPGNNFQSVSSSYSTSSSNVNGVPSASQTGQVTVNDNGKVVTHVF</sequence>
<feature type="region of interest" description="Disordered" evidence="1">
    <location>
        <begin position="115"/>
        <end position="155"/>
    </location>
</feature>
<reference evidence="3 4" key="1">
    <citation type="journal article" date="2017" name="Gigascience">
        <title>Genome sequence of the small brown planthopper, Laodelphax striatellus.</title>
        <authorList>
            <person name="Zhu J."/>
            <person name="Jiang F."/>
            <person name="Wang X."/>
            <person name="Yang P."/>
            <person name="Bao Y."/>
            <person name="Zhao W."/>
            <person name="Wang W."/>
            <person name="Lu H."/>
            <person name="Wang Q."/>
            <person name="Cui N."/>
            <person name="Li J."/>
            <person name="Chen X."/>
            <person name="Luo L."/>
            <person name="Yu J."/>
            <person name="Kang L."/>
            <person name="Cui F."/>
        </authorList>
    </citation>
    <scope>NUCLEOTIDE SEQUENCE [LARGE SCALE GENOMIC DNA]</scope>
    <source>
        <strain evidence="3">Lst14</strain>
    </source>
</reference>
<evidence type="ECO:0000313" key="3">
    <source>
        <dbReference type="EMBL" id="RZF34021.1"/>
    </source>
</evidence>
<evidence type="ECO:0000313" key="4">
    <source>
        <dbReference type="Proteomes" id="UP000291343"/>
    </source>
</evidence>
<feature type="compositionally biased region" description="Polar residues" evidence="1">
    <location>
        <begin position="204"/>
        <end position="216"/>
    </location>
</feature>
<keyword evidence="4" id="KW-1185">Reference proteome</keyword>
<feature type="chain" id="PRO_5019839757" evidence="2">
    <location>
        <begin position="22"/>
        <end position="230"/>
    </location>
</feature>
<feature type="compositionally biased region" description="Basic residues" evidence="1">
    <location>
        <begin position="123"/>
        <end position="145"/>
    </location>
</feature>
<comment type="caution">
    <text evidence="3">The sequence shown here is derived from an EMBL/GenBank/DDBJ whole genome shotgun (WGS) entry which is preliminary data.</text>
</comment>
<proteinExistence type="predicted"/>
<organism evidence="3 4">
    <name type="scientific">Laodelphax striatellus</name>
    <name type="common">Small brown planthopper</name>
    <name type="synonym">Delphax striatella</name>
    <dbReference type="NCBI Taxonomy" id="195883"/>
    <lineage>
        <taxon>Eukaryota</taxon>
        <taxon>Metazoa</taxon>
        <taxon>Ecdysozoa</taxon>
        <taxon>Arthropoda</taxon>
        <taxon>Hexapoda</taxon>
        <taxon>Insecta</taxon>
        <taxon>Pterygota</taxon>
        <taxon>Neoptera</taxon>
        <taxon>Paraneoptera</taxon>
        <taxon>Hemiptera</taxon>
        <taxon>Auchenorrhyncha</taxon>
        <taxon>Fulgoroidea</taxon>
        <taxon>Delphacidae</taxon>
        <taxon>Criomorphinae</taxon>
        <taxon>Laodelphax</taxon>
    </lineage>
</organism>
<dbReference type="AlphaFoldDB" id="A0A482WLG7"/>
<evidence type="ECO:0000256" key="2">
    <source>
        <dbReference type="SAM" id="SignalP"/>
    </source>
</evidence>
<dbReference type="EMBL" id="QKKF02032971">
    <property type="protein sequence ID" value="RZF34021.1"/>
    <property type="molecule type" value="Genomic_DNA"/>
</dbReference>
<gene>
    <name evidence="3" type="ORF">LSTR_LSTR012366</name>
</gene>
<feature type="region of interest" description="Disordered" evidence="1">
    <location>
        <begin position="196"/>
        <end position="216"/>
    </location>
</feature>